<feature type="non-terminal residue" evidence="3">
    <location>
        <position position="1"/>
    </location>
</feature>
<accession>A0A382ER06</accession>
<proteinExistence type="predicted"/>
<protein>
    <recommendedName>
        <fullName evidence="4">Elongation factor P C-terminal domain-containing protein</fullName>
    </recommendedName>
</protein>
<evidence type="ECO:0000259" key="1">
    <source>
        <dbReference type="SMART" id="SM00841"/>
    </source>
</evidence>
<dbReference type="PROSITE" id="PS01275">
    <property type="entry name" value="EFP"/>
    <property type="match status" value="1"/>
</dbReference>
<dbReference type="CDD" id="cd04470">
    <property type="entry name" value="S1_EF-P_repeat_1"/>
    <property type="match status" value="1"/>
</dbReference>
<dbReference type="Gene3D" id="2.40.50.140">
    <property type="entry name" value="Nucleic acid-binding proteins"/>
    <property type="match status" value="2"/>
</dbReference>
<dbReference type="FunFam" id="2.40.50.140:FF:000004">
    <property type="entry name" value="Elongation factor P"/>
    <property type="match status" value="1"/>
</dbReference>
<dbReference type="InterPro" id="IPR020599">
    <property type="entry name" value="Transl_elong_fac_P/YeiP"/>
</dbReference>
<dbReference type="SMART" id="SM00841">
    <property type="entry name" value="Elong-fact-P_C"/>
    <property type="match status" value="1"/>
</dbReference>
<dbReference type="Pfam" id="PF01132">
    <property type="entry name" value="EFP"/>
    <property type="match status" value="1"/>
</dbReference>
<dbReference type="InterPro" id="IPR015365">
    <property type="entry name" value="Elong-fact-P_C"/>
</dbReference>
<dbReference type="PANTHER" id="PTHR30053">
    <property type="entry name" value="ELONGATION FACTOR P"/>
    <property type="match status" value="1"/>
</dbReference>
<feature type="domain" description="Translation elongation factor P/YeiP central" evidence="2">
    <location>
        <begin position="1"/>
        <end position="54"/>
    </location>
</feature>
<dbReference type="SUPFAM" id="SSF50249">
    <property type="entry name" value="Nucleic acid-binding proteins"/>
    <property type="match status" value="2"/>
</dbReference>
<evidence type="ECO:0000259" key="2">
    <source>
        <dbReference type="SMART" id="SM01185"/>
    </source>
</evidence>
<dbReference type="AlphaFoldDB" id="A0A382ER06"/>
<dbReference type="InterPro" id="IPR013852">
    <property type="entry name" value="Transl_elong_P/YeiP_CS"/>
</dbReference>
<dbReference type="GO" id="GO:0005829">
    <property type="term" value="C:cytosol"/>
    <property type="evidence" value="ECO:0007669"/>
    <property type="project" value="UniProtKB-ARBA"/>
</dbReference>
<evidence type="ECO:0000313" key="3">
    <source>
        <dbReference type="EMBL" id="SVB52257.1"/>
    </source>
</evidence>
<dbReference type="InterPro" id="IPR012340">
    <property type="entry name" value="NA-bd_OB-fold"/>
</dbReference>
<dbReference type="SMART" id="SM01185">
    <property type="entry name" value="EFP"/>
    <property type="match status" value="1"/>
</dbReference>
<gene>
    <name evidence="3" type="ORF">METZ01_LOCUS205111</name>
</gene>
<reference evidence="3" key="1">
    <citation type="submission" date="2018-05" db="EMBL/GenBank/DDBJ databases">
        <authorList>
            <person name="Lanie J.A."/>
            <person name="Ng W.-L."/>
            <person name="Kazmierczak K.M."/>
            <person name="Andrzejewski T.M."/>
            <person name="Davidsen T.M."/>
            <person name="Wayne K.J."/>
            <person name="Tettelin H."/>
            <person name="Glass J.I."/>
            <person name="Rusch D."/>
            <person name="Podicherti R."/>
            <person name="Tsui H.-C.T."/>
            <person name="Winkler M.E."/>
        </authorList>
    </citation>
    <scope>NUCLEOTIDE SEQUENCE</scope>
</reference>
<dbReference type="GO" id="GO:0003746">
    <property type="term" value="F:translation elongation factor activity"/>
    <property type="evidence" value="ECO:0007669"/>
    <property type="project" value="InterPro"/>
</dbReference>
<organism evidence="3">
    <name type="scientific">marine metagenome</name>
    <dbReference type="NCBI Taxonomy" id="408172"/>
    <lineage>
        <taxon>unclassified sequences</taxon>
        <taxon>metagenomes</taxon>
        <taxon>ecological metagenomes</taxon>
    </lineage>
</organism>
<sequence length="120" mass="13167">VEMEYLYDDPSGLCFMNCKTYEQMFLNEKVVGDGKKFLLSNARVTIEFCDDSPIGVSFPETVDLKVTDTEPPLKGATASGSGKPATLETGFVVTVPQFIQIGELVRISTSSGEYLERAKK</sequence>
<dbReference type="PANTHER" id="PTHR30053:SF12">
    <property type="entry name" value="ELONGATION FACTOR P (EF-P) FAMILY PROTEIN"/>
    <property type="match status" value="1"/>
</dbReference>
<dbReference type="Pfam" id="PF09285">
    <property type="entry name" value="Elong-fact-P_C"/>
    <property type="match status" value="1"/>
</dbReference>
<dbReference type="GO" id="GO:0043043">
    <property type="term" value="P:peptide biosynthetic process"/>
    <property type="evidence" value="ECO:0007669"/>
    <property type="project" value="InterPro"/>
</dbReference>
<dbReference type="EMBL" id="UINC01045465">
    <property type="protein sequence ID" value="SVB52257.1"/>
    <property type="molecule type" value="Genomic_DNA"/>
</dbReference>
<dbReference type="CDD" id="cd05794">
    <property type="entry name" value="S1_EF-P_repeat_2"/>
    <property type="match status" value="1"/>
</dbReference>
<name>A0A382ER06_9ZZZZ</name>
<feature type="domain" description="Elongation factor P C-terminal" evidence="1">
    <location>
        <begin position="62"/>
        <end position="117"/>
    </location>
</feature>
<evidence type="ECO:0008006" key="4">
    <source>
        <dbReference type="Google" id="ProtNLM"/>
    </source>
</evidence>
<dbReference type="InterPro" id="IPR001059">
    <property type="entry name" value="Transl_elong_P/YeiP_cen"/>
</dbReference>